<protein>
    <submittedName>
        <fullName evidence="1">Uncharacterized protein</fullName>
    </submittedName>
</protein>
<organism evidence="1 2">
    <name type="scientific">Anoxybacterium hadale</name>
    <dbReference type="NCBI Taxonomy" id="3408580"/>
    <lineage>
        <taxon>Bacteria</taxon>
        <taxon>Bacillati</taxon>
        <taxon>Bacillota</taxon>
        <taxon>Clostridia</taxon>
        <taxon>Peptostreptococcales</taxon>
        <taxon>Anaerovoracaceae</taxon>
        <taxon>Anoxybacterium</taxon>
    </lineage>
</organism>
<accession>A0ACD1A7Z5</accession>
<gene>
    <name evidence="1" type="ORF">FRZ06_03865</name>
</gene>
<dbReference type="Proteomes" id="UP000594014">
    <property type="component" value="Chromosome"/>
</dbReference>
<name>A0ACD1A7Z5_9FIRM</name>
<reference evidence="1" key="1">
    <citation type="submission" date="2019-08" db="EMBL/GenBank/DDBJ databases">
        <title>Genome sequence of Clostridiales bacterium MT110.</title>
        <authorList>
            <person name="Cao J."/>
        </authorList>
    </citation>
    <scope>NUCLEOTIDE SEQUENCE</scope>
    <source>
        <strain evidence="1">MT110</strain>
    </source>
</reference>
<evidence type="ECO:0000313" key="1">
    <source>
        <dbReference type="EMBL" id="QOX62539.1"/>
    </source>
</evidence>
<sequence>MFMNKENSPICKIKSDQKQIKIPVDGQLSKKGTIVKKTSTAGEIDYSIANLVDGINKAGFKSVYSCSGLKKDHPNCEIKPGGGYISFLIQDNDLDAITWIKNAAHRFSLSVEHTYINNKPALVVRIDKDKEGNSLTDRIRIANESGDHASGDFKNRPYGAFTKDLEDIIQRCGGLIYDTDEKIEAAWRKFCSMLLPGISIKNAG</sequence>
<dbReference type="EMBL" id="CP042469">
    <property type="protein sequence ID" value="QOX62539.1"/>
    <property type="molecule type" value="Genomic_DNA"/>
</dbReference>
<proteinExistence type="predicted"/>
<evidence type="ECO:0000313" key="2">
    <source>
        <dbReference type="Proteomes" id="UP000594014"/>
    </source>
</evidence>
<keyword evidence="2" id="KW-1185">Reference proteome</keyword>